<name>S3VHB6_9LEPT</name>
<comment type="caution">
    <text evidence="1">The sequence shown here is derived from an EMBL/GenBank/DDBJ whole genome shotgun (WGS) entry which is preliminary data.</text>
</comment>
<dbReference type="Proteomes" id="UP000014540">
    <property type="component" value="Unassembled WGS sequence"/>
</dbReference>
<organism evidence="1 2">
    <name type="scientific">Leptospira fainei serovar Hurstbridge str. BUT 6</name>
    <dbReference type="NCBI Taxonomy" id="1193011"/>
    <lineage>
        <taxon>Bacteria</taxon>
        <taxon>Pseudomonadati</taxon>
        <taxon>Spirochaetota</taxon>
        <taxon>Spirochaetia</taxon>
        <taxon>Leptospirales</taxon>
        <taxon>Leptospiraceae</taxon>
        <taxon>Leptospira</taxon>
    </lineage>
</organism>
<dbReference type="EMBL" id="AKWZ02000002">
    <property type="protein sequence ID" value="EPG75870.1"/>
    <property type="molecule type" value="Genomic_DNA"/>
</dbReference>
<sequence>MAFKPLSSNAKGIVQATLSVSNNEIAAQRFLVSSHQSIES</sequence>
<reference evidence="1" key="1">
    <citation type="submission" date="2013-04" db="EMBL/GenBank/DDBJ databases">
        <authorList>
            <person name="Harkins D.M."/>
            <person name="Durkin A.S."/>
            <person name="Selengut J.D."/>
            <person name="Sanka R."/>
            <person name="DePew J."/>
            <person name="Purushe J."/>
            <person name="Ahmed A."/>
            <person name="van der Linden H."/>
            <person name="Goris M.G.A."/>
            <person name="Hartskeerl R.A."/>
            <person name="Vinetz J.M."/>
            <person name="Sutton G.G."/>
            <person name="Nelson W.C."/>
            <person name="Fouts D.E."/>
        </authorList>
    </citation>
    <scope>NUCLEOTIDE SEQUENCE [LARGE SCALE GENOMIC DNA]</scope>
    <source>
        <strain evidence="1">BUT 6</strain>
    </source>
</reference>
<evidence type="ECO:0000313" key="1">
    <source>
        <dbReference type="EMBL" id="EPG75870.1"/>
    </source>
</evidence>
<keyword evidence="2" id="KW-1185">Reference proteome</keyword>
<accession>S3VHB6</accession>
<dbReference type="AlphaFoldDB" id="S3VHB6"/>
<protein>
    <submittedName>
        <fullName evidence="1">Uncharacterized protein</fullName>
    </submittedName>
</protein>
<evidence type="ECO:0000313" key="2">
    <source>
        <dbReference type="Proteomes" id="UP000014540"/>
    </source>
</evidence>
<dbReference type="STRING" id="1193011.LEP1GSC058_0354"/>
<proteinExistence type="predicted"/>
<gene>
    <name evidence="1" type="ORF">LEP1GSC058_0354</name>
</gene>